<accession>A0A1T4KIW9</accession>
<sequence>MYKKLAKLVMYRDAGENSILYNVSRIIYDYKNNCIDKEETVSRIYQEIRNLLEVATSFGFDKNLWRDYIAFYIIMNENPFSLTCERSGASDGSVNEFAKNDMKIFKEISEYDFSELEKELGIDCFSVITDYKSIEKREQLYNRNVSKYVRRISDGIASSKDENEIFDIITSFYKDHGVGMFGLNKAFRVNRDRRGRLEFTAIKNSDEASLDKLVGYEIQKKKLRDNTEAFVMGRKANNCLLYGDRGTGKSTSIKAIINEYYSSGLRMIEIFKHQLGELAAVISEVKNRNYKFIIYMDDLSFEDFETEYKYLKAVIEGGLEEKPDNVLIYATSNRRHLIKETWNDQNDYDMDKHHSDTMQEKLSLVDRFGVTINYSKPNQKEFFEIVKKLAERNPDLDIDEAKLLAEANKWEMMHGGLSGRTAQQFIDYMVGTAIHEQ</sequence>
<reference evidence="1 2" key="1">
    <citation type="submission" date="2017-02" db="EMBL/GenBank/DDBJ databases">
        <authorList>
            <person name="Peterson S.W."/>
        </authorList>
    </citation>
    <scope>NUCLEOTIDE SEQUENCE [LARGE SCALE GENOMIC DNA]</scope>
    <source>
        <strain evidence="1 2">ATCC 17233</strain>
    </source>
</reference>
<evidence type="ECO:0000313" key="2">
    <source>
        <dbReference type="Proteomes" id="UP000189857"/>
    </source>
</evidence>
<dbReference type="PANTHER" id="PTHR42935:SF1">
    <property type="entry name" value="SLR0930 PROTEIN"/>
    <property type="match status" value="1"/>
</dbReference>
<dbReference type="InterPro" id="IPR027417">
    <property type="entry name" value="P-loop_NTPase"/>
</dbReference>
<gene>
    <name evidence="1" type="ORF">SAMN02745110_00406</name>
</gene>
<name>A0A1T4KIW9_9FIRM</name>
<keyword evidence="2" id="KW-1185">Reference proteome</keyword>
<protein>
    <submittedName>
        <fullName evidence="1">Uncharacterized protein</fullName>
    </submittedName>
</protein>
<dbReference type="Proteomes" id="UP000189857">
    <property type="component" value="Unassembled WGS sequence"/>
</dbReference>
<dbReference type="OrthoDB" id="9812140at2"/>
<dbReference type="SUPFAM" id="SSF52540">
    <property type="entry name" value="P-loop containing nucleoside triphosphate hydrolases"/>
    <property type="match status" value="1"/>
</dbReference>
<dbReference type="EMBL" id="FUXA01000004">
    <property type="protein sequence ID" value="SJZ42350.1"/>
    <property type="molecule type" value="Genomic_DNA"/>
</dbReference>
<organism evidence="1 2">
    <name type="scientific">Eubacterium ruminantium</name>
    <dbReference type="NCBI Taxonomy" id="42322"/>
    <lineage>
        <taxon>Bacteria</taxon>
        <taxon>Bacillati</taxon>
        <taxon>Bacillota</taxon>
        <taxon>Clostridia</taxon>
        <taxon>Eubacteriales</taxon>
        <taxon>Eubacteriaceae</taxon>
        <taxon>Eubacterium</taxon>
    </lineage>
</organism>
<dbReference type="PANTHER" id="PTHR42935">
    <property type="entry name" value="SLR0930 PROTEIN"/>
    <property type="match status" value="1"/>
</dbReference>
<evidence type="ECO:0000313" key="1">
    <source>
        <dbReference type="EMBL" id="SJZ42350.1"/>
    </source>
</evidence>
<dbReference type="InterPro" id="IPR008533">
    <property type="entry name" value="DUF815"/>
</dbReference>
<dbReference type="Gene3D" id="3.40.50.300">
    <property type="entry name" value="P-loop containing nucleotide triphosphate hydrolases"/>
    <property type="match status" value="1"/>
</dbReference>
<dbReference type="RefSeq" id="WP_078786086.1">
    <property type="nucleotide sequence ID" value="NZ_FMTO01000003.1"/>
</dbReference>
<dbReference type="Pfam" id="PF05673">
    <property type="entry name" value="DUF815"/>
    <property type="match status" value="1"/>
</dbReference>
<dbReference type="AlphaFoldDB" id="A0A1T4KIW9"/>
<proteinExistence type="predicted"/>